<dbReference type="SUPFAM" id="SSF53300">
    <property type="entry name" value="vWA-like"/>
    <property type="match status" value="1"/>
</dbReference>
<protein>
    <recommendedName>
        <fullName evidence="3">VWFA domain-containing protein</fullName>
    </recommendedName>
</protein>
<proteinExistence type="predicted"/>
<evidence type="ECO:0000313" key="1">
    <source>
        <dbReference type="EMBL" id="ONH31120.1"/>
    </source>
</evidence>
<accession>A0A1V2IDM6</accession>
<dbReference type="RefSeq" id="WP_076816054.1">
    <property type="nucleotide sequence ID" value="NZ_MOMC01000018.1"/>
</dbReference>
<dbReference type="OrthoDB" id="7605323at2"/>
<reference evidence="2" key="1">
    <citation type="submission" date="2016-10" db="EMBL/GenBank/DDBJ databases">
        <title>Frankia sp. NRRL B-16386 Genome sequencing.</title>
        <authorList>
            <person name="Ghodhbane-Gtari F."/>
            <person name="Swanson E."/>
            <person name="Gueddou A."/>
            <person name="Hezbri K."/>
            <person name="Ktari K."/>
            <person name="Nouioui I."/>
            <person name="Morris K."/>
            <person name="Simpson S."/>
            <person name="Abebe-Akele F."/>
            <person name="Thomas K."/>
            <person name="Gtari M."/>
            <person name="Tisa L.S."/>
        </authorList>
    </citation>
    <scope>NUCLEOTIDE SEQUENCE [LARGE SCALE GENOMIC DNA]</scope>
    <source>
        <strain evidence="2">NRRL B-16386</strain>
    </source>
</reference>
<keyword evidence="2" id="KW-1185">Reference proteome</keyword>
<dbReference type="STRING" id="1834516.BL253_10720"/>
<gene>
    <name evidence="1" type="ORF">BL253_10720</name>
</gene>
<name>A0A1V2IDM6_9ACTN</name>
<sequence>MYERTISRTNPGCIVFLLDRSDSMKQPWQSSGGSLAEGATRAVNKILLDLCVKSAKEVGGRARHYFDVGVFGYGARPVAGGEGVEPALGGQPIVPIPQVFDSPLRVEADQSSDATVDAVAGSRLPVWVEPVFGYRTPMCQAIAMAGEHVFTWAANHPDSFPPIVINITDGMVTDSPYDGADLAEWASRLTSIETRDGQALLFNIFLSPTVAPEVLFPVTAAGLPEPGPELFAISSALPASMVANARGARLELDNGARGFVFNAGLATLMWFLEIGTRVADVRDR</sequence>
<evidence type="ECO:0008006" key="3">
    <source>
        <dbReference type="Google" id="ProtNLM"/>
    </source>
</evidence>
<dbReference type="InterPro" id="IPR036465">
    <property type="entry name" value="vWFA_dom_sf"/>
</dbReference>
<organism evidence="1 2">
    <name type="scientific">Pseudofrankia asymbiotica</name>
    <dbReference type="NCBI Taxonomy" id="1834516"/>
    <lineage>
        <taxon>Bacteria</taxon>
        <taxon>Bacillati</taxon>
        <taxon>Actinomycetota</taxon>
        <taxon>Actinomycetes</taxon>
        <taxon>Frankiales</taxon>
        <taxon>Frankiaceae</taxon>
        <taxon>Pseudofrankia</taxon>
    </lineage>
</organism>
<dbReference type="Proteomes" id="UP000188929">
    <property type="component" value="Unassembled WGS sequence"/>
</dbReference>
<dbReference type="Gene3D" id="3.40.50.410">
    <property type="entry name" value="von Willebrand factor, type A domain"/>
    <property type="match status" value="1"/>
</dbReference>
<dbReference type="EMBL" id="MOMC01000018">
    <property type="protein sequence ID" value="ONH31120.1"/>
    <property type="molecule type" value="Genomic_DNA"/>
</dbReference>
<comment type="caution">
    <text evidence="1">The sequence shown here is derived from an EMBL/GenBank/DDBJ whole genome shotgun (WGS) entry which is preliminary data.</text>
</comment>
<evidence type="ECO:0000313" key="2">
    <source>
        <dbReference type="Proteomes" id="UP000188929"/>
    </source>
</evidence>
<dbReference type="AlphaFoldDB" id="A0A1V2IDM6"/>